<evidence type="ECO:0000313" key="2">
    <source>
        <dbReference type="Proteomes" id="UP000001055"/>
    </source>
</evidence>
<proteinExistence type="predicted"/>
<dbReference type="KEGG" id="pno:SNOG_10455"/>
<organism evidence="1 2">
    <name type="scientific">Phaeosphaeria nodorum (strain SN15 / ATCC MYA-4574 / FGSC 10173)</name>
    <name type="common">Glume blotch fungus</name>
    <name type="synonym">Parastagonospora nodorum</name>
    <dbReference type="NCBI Taxonomy" id="321614"/>
    <lineage>
        <taxon>Eukaryota</taxon>
        <taxon>Fungi</taxon>
        <taxon>Dikarya</taxon>
        <taxon>Ascomycota</taxon>
        <taxon>Pezizomycotina</taxon>
        <taxon>Dothideomycetes</taxon>
        <taxon>Pleosporomycetidae</taxon>
        <taxon>Pleosporales</taxon>
        <taxon>Pleosporineae</taxon>
        <taxon>Phaeosphaeriaceae</taxon>
        <taxon>Parastagonospora</taxon>
    </lineage>
</organism>
<dbReference type="HOGENOM" id="CLU_3224787_0_0_1"/>
<protein>
    <submittedName>
        <fullName evidence="1">Uncharacterized protein</fullName>
    </submittedName>
</protein>
<gene>
    <name evidence="1" type="ORF">SNOG_10455</name>
</gene>
<evidence type="ECO:0000313" key="1">
    <source>
        <dbReference type="EMBL" id="EAT81849.1"/>
    </source>
</evidence>
<name>Q0UCQ9_PHANO</name>
<dbReference type="InParanoid" id="Q0UCQ9"/>
<dbReference type="Proteomes" id="UP000001055">
    <property type="component" value="Unassembled WGS sequence"/>
</dbReference>
<dbReference type="EMBL" id="CH445341">
    <property type="protein sequence ID" value="EAT81849.1"/>
    <property type="molecule type" value="Genomic_DNA"/>
</dbReference>
<reference evidence="2" key="1">
    <citation type="journal article" date="2007" name="Plant Cell">
        <title>Dothideomycete-plant interactions illuminated by genome sequencing and EST analysis of the wheat pathogen Stagonospora nodorum.</title>
        <authorList>
            <person name="Hane J.K."/>
            <person name="Lowe R.G."/>
            <person name="Solomon P.S."/>
            <person name="Tan K.C."/>
            <person name="Schoch C.L."/>
            <person name="Spatafora J.W."/>
            <person name="Crous P.W."/>
            <person name="Kodira C."/>
            <person name="Birren B.W."/>
            <person name="Galagan J.E."/>
            <person name="Torriani S.F."/>
            <person name="McDonald B.A."/>
            <person name="Oliver R.P."/>
        </authorList>
    </citation>
    <scope>NUCLEOTIDE SEQUENCE [LARGE SCALE GENOMIC DNA]</scope>
    <source>
        <strain evidence="2">SN15 / ATCC MYA-4574 / FGSC 10173</strain>
    </source>
</reference>
<dbReference type="RefSeq" id="XP_001800725.1">
    <property type="nucleotide sequence ID" value="XM_001800673.1"/>
</dbReference>
<sequence length="44" mass="4741">MALNTIDAIRPSTSPLPRDAQWEGLACNERQVRFGCGKLGATPV</sequence>
<accession>Q0UCQ9</accession>
<dbReference type="AlphaFoldDB" id="Q0UCQ9"/>
<dbReference type="GeneID" id="5977632"/>